<reference evidence="3" key="1">
    <citation type="journal article" date="2019" name="Int. J. Syst. Evol. Microbiol.">
        <title>The Global Catalogue of Microorganisms (GCM) 10K type strain sequencing project: providing services to taxonomists for standard genome sequencing and annotation.</title>
        <authorList>
            <consortium name="The Broad Institute Genomics Platform"/>
            <consortium name="The Broad Institute Genome Sequencing Center for Infectious Disease"/>
            <person name="Wu L."/>
            <person name="Ma J."/>
        </authorList>
    </citation>
    <scope>NUCLEOTIDE SEQUENCE [LARGE SCALE GENOMIC DNA]</scope>
    <source>
        <strain evidence="3">KCTC 3913</strain>
    </source>
</reference>
<comment type="caution">
    <text evidence="2">The sequence shown here is derived from an EMBL/GenBank/DDBJ whole genome shotgun (WGS) entry which is preliminary data.</text>
</comment>
<name>A0ABW5RR61_9BACI</name>
<dbReference type="Proteomes" id="UP001597506">
    <property type="component" value="Unassembled WGS sequence"/>
</dbReference>
<dbReference type="EMBL" id="JBHUMF010000015">
    <property type="protein sequence ID" value="MFD2680596.1"/>
    <property type="molecule type" value="Genomic_DNA"/>
</dbReference>
<protein>
    <submittedName>
        <fullName evidence="2">HD domain-containing protein</fullName>
    </submittedName>
</protein>
<evidence type="ECO:0000259" key="1">
    <source>
        <dbReference type="SMART" id="SM00471"/>
    </source>
</evidence>
<sequence length="215" mass="24528">MPLSNVEKVTDYLKPKFSDDASGHDWHHLERVRRLSLYIAKQEGLTDLHSIELAALLHDVSDEKLNDNRESGQKKLENILLLLDLTDKEREKIQAVIASVSFKGGNETAITEIEAKVVRDADRLDAIGAIGIARTFAYGGSKGNPLFNPELRVRENMTIEEYRNGETSTIHHFYEKLLKLKNLMCTETGRKLAEERHAFMEGFLQQFFKEWNGQG</sequence>
<evidence type="ECO:0000313" key="2">
    <source>
        <dbReference type="EMBL" id="MFD2680596.1"/>
    </source>
</evidence>
<dbReference type="PANTHER" id="PTHR33594:SF1">
    <property type="entry name" value="HD_PDEASE DOMAIN-CONTAINING PROTEIN"/>
    <property type="match status" value="1"/>
</dbReference>
<dbReference type="PANTHER" id="PTHR33594">
    <property type="entry name" value="SUPERFAMILY HYDROLASE, PUTATIVE (AFU_ORTHOLOGUE AFUA_1G03035)-RELATED"/>
    <property type="match status" value="1"/>
</dbReference>
<evidence type="ECO:0000313" key="3">
    <source>
        <dbReference type="Proteomes" id="UP001597506"/>
    </source>
</evidence>
<proteinExistence type="predicted"/>
<dbReference type="SUPFAM" id="SSF109604">
    <property type="entry name" value="HD-domain/PDEase-like"/>
    <property type="match status" value="1"/>
</dbReference>
<feature type="domain" description="HD/PDEase" evidence="1">
    <location>
        <begin position="21"/>
        <end position="136"/>
    </location>
</feature>
<dbReference type="Pfam" id="PF01966">
    <property type="entry name" value="HD"/>
    <property type="match status" value="1"/>
</dbReference>
<dbReference type="Gene3D" id="1.20.58.1910">
    <property type="match status" value="1"/>
</dbReference>
<dbReference type="InterPro" id="IPR003607">
    <property type="entry name" value="HD/PDEase_dom"/>
</dbReference>
<organism evidence="2 3">
    <name type="scientific">Bacillus seohaeanensis</name>
    <dbReference type="NCBI Taxonomy" id="284580"/>
    <lineage>
        <taxon>Bacteria</taxon>
        <taxon>Bacillati</taxon>
        <taxon>Bacillota</taxon>
        <taxon>Bacilli</taxon>
        <taxon>Bacillales</taxon>
        <taxon>Bacillaceae</taxon>
        <taxon>Bacillus</taxon>
    </lineage>
</organism>
<gene>
    <name evidence="2" type="ORF">ACFSUL_07475</name>
</gene>
<dbReference type="Gene3D" id="1.10.472.50">
    <property type="entry name" value="HD-domain/PDEase-like"/>
    <property type="match status" value="1"/>
</dbReference>
<dbReference type="CDD" id="cd00077">
    <property type="entry name" value="HDc"/>
    <property type="match status" value="1"/>
</dbReference>
<accession>A0ABW5RR61</accession>
<keyword evidence="3" id="KW-1185">Reference proteome</keyword>
<dbReference type="InterPro" id="IPR006674">
    <property type="entry name" value="HD_domain"/>
</dbReference>
<dbReference type="RefSeq" id="WP_377934116.1">
    <property type="nucleotide sequence ID" value="NZ_JBHUMF010000015.1"/>
</dbReference>
<dbReference type="SMART" id="SM00471">
    <property type="entry name" value="HDc"/>
    <property type="match status" value="1"/>
</dbReference>